<accession>A0A7T8B8Q0</accession>
<dbReference type="SUPFAM" id="SSF52540">
    <property type="entry name" value="P-loop containing nucleoside triphosphate hydrolases"/>
    <property type="match status" value="2"/>
</dbReference>
<feature type="domain" description="ABC transporter" evidence="14">
    <location>
        <begin position="441"/>
        <end position="752"/>
    </location>
</feature>
<evidence type="ECO:0000256" key="3">
    <source>
        <dbReference type="ARBA" id="ARBA00022737"/>
    </source>
</evidence>
<dbReference type="GO" id="GO:0004518">
    <property type="term" value="F:nuclease activity"/>
    <property type="evidence" value="ECO:0007669"/>
    <property type="project" value="UniProtKB-KW"/>
</dbReference>
<comment type="similarity">
    <text evidence="11">Belongs to the ABC transporter superfamily. UvrA family.</text>
</comment>
<proteinExistence type="inferred from homology"/>
<evidence type="ECO:0000256" key="2">
    <source>
        <dbReference type="ARBA" id="ARBA00022490"/>
    </source>
</evidence>
<dbReference type="GO" id="GO:0003677">
    <property type="term" value="F:DNA binding"/>
    <property type="evidence" value="ECO:0007669"/>
    <property type="project" value="UniProtKB-KW"/>
</dbReference>
<keyword evidence="7" id="KW-0067">ATP-binding</keyword>
<evidence type="ECO:0000256" key="9">
    <source>
        <dbReference type="ARBA" id="ARBA00023125"/>
    </source>
</evidence>
<dbReference type="RefSeq" id="WP_215626145.1">
    <property type="nucleotide sequence ID" value="NZ_CP067089.2"/>
</dbReference>
<keyword evidence="9" id="KW-0238">DNA-binding</keyword>
<name>A0A7T8B8Q0_9SPIR</name>
<dbReference type="EMBL" id="CP067089">
    <property type="protein sequence ID" value="QQO08839.1"/>
    <property type="molecule type" value="Genomic_DNA"/>
</dbReference>
<dbReference type="InterPro" id="IPR027417">
    <property type="entry name" value="P-loop_NTPase"/>
</dbReference>
<protein>
    <recommendedName>
        <fullName evidence="12">UvrABC system protein A</fullName>
    </recommendedName>
    <alternativeName>
        <fullName evidence="13">Excinuclease ABC subunit A</fullName>
    </alternativeName>
</protein>
<keyword evidence="3" id="KW-0677">Repeat</keyword>
<keyword evidence="8" id="KW-0267">Excision nuclease</keyword>
<gene>
    <name evidence="15" type="ORF">JFL75_18205</name>
</gene>
<evidence type="ECO:0000256" key="6">
    <source>
        <dbReference type="ARBA" id="ARBA00022769"/>
    </source>
</evidence>
<reference evidence="15" key="1">
    <citation type="submission" date="2021-01" db="EMBL/GenBank/DDBJ databases">
        <title>Description of Breznakiella homolactica.</title>
        <authorList>
            <person name="Song Y."/>
            <person name="Brune A."/>
        </authorList>
    </citation>
    <scope>NUCLEOTIDE SEQUENCE</scope>
    <source>
        <strain evidence="15">RmG30</strain>
    </source>
</reference>
<evidence type="ECO:0000313" key="15">
    <source>
        <dbReference type="EMBL" id="QQO08839.1"/>
    </source>
</evidence>
<dbReference type="AlphaFoldDB" id="A0A7T8B8Q0"/>
<dbReference type="SMART" id="SM00382">
    <property type="entry name" value="AAA"/>
    <property type="match status" value="2"/>
</dbReference>
<dbReference type="PROSITE" id="PS50893">
    <property type="entry name" value="ABC_TRANSPORTER_2"/>
    <property type="match status" value="2"/>
</dbReference>
<dbReference type="CDD" id="cd03270">
    <property type="entry name" value="ABC_UvrA_I"/>
    <property type="match status" value="1"/>
</dbReference>
<keyword evidence="4" id="KW-0547">Nucleotide-binding</keyword>
<dbReference type="GO" id="GO:0005737">
    <property type="term" value="C:cytoplasm"/>
    <property type="evidence" value="ECO:0007669"/>
    <property type="project" value="UniProtKB-SubCell"/>
</dbReference>
<organism evidence="15 16">
    <name type="scientific">Breznakiella homolactica</name>
    <dbReference type="NCBI Taxonomy" id="2798577"/>
    <lineage>
        <taxon>Bacteria</taxon>
        <taxon>Pseudomonadati</taxon>
        <taxon>Spirochaetota</taxon>
        <taxon>Spirochaetia</taxon>
        <taxon>Spirochaetales</taxon>
        <taxon>Breznakiellaceae</taxon>
        <taxon>Breznakiella</taxon>
    </lineage>
</organism>
<evidence type="ECO:0000256" key="11">
    <source>
        <dbReference type="ARBA" id="ARBA00038000"/>
    </source>
</evidence>
<evidence type="ECO:0000256" key="12">
    <source>
        <dbReference type="ARBA" id="ARBA00039316"/>
    </source>
</evidence>
<dbReference type="GO" id="GO:0016887">
    <property type="term" value="F:ATP hydrolysis activity"/>
    <property type="evidence" value="ECO:0007669"/>
    <property type="project" value="InterPro"/>
</dbReference>
<evidence type="ECO:0000256" key="4">
    <source>
        <dbReference type="ARBA" id="ARBA00022741"/>
    </source>
</evidence>
<evidence type="ECO:0000256" key="13">
    <source>
        <dbReference type="ARBA" id="ARBA00042156"/>
    </source>
</evidence>
<comment type="subcellular location">
    <subcellularLocation>
        <location evidence="1">Cytoplasm</location>
    </subcellularLocation>
</comment>
<dbReference type="Gene3D" id="1.20.1580.10">
    <property type="entry name" value="ABC transporter ATPase like domain"/>
    <property type="match status" value="2"/>
</dbReference>
<dbReference type="PANTHER" id="PTHR43152:SF3">
    <property type="entry name" value="UVRABC SYSTEM PROTEIN A"/>
    <property type="match status" value="1"/>
</dbReference>
<evidence type="ECO:0000256" key="1">
    <source>
        <dbReference type="ARBA" id="ARBA00004496"/>
    </source>
</evidence>
<dbReference type="Gene3D" id="3.40.50.300">
    <property type="entry name" value="P-loop containing nucleotide triphosphate hydrolases"/>
    <property type="match status" value="3"/>
</dbReference>
<dbReference type="InterPro" id="IPR003593">
    <property type="entry name" value="AAA+_ATPase"/>
</dbReference>
<sequence length="757" mass="83854">MEEKAIVIVGARQNNLKNLSLRIPKNRITVFTGVSGSGKSSLVFETIGAEAQRQINETQSGFARNRLVHMGAAEVDSIENLNVPVIINQKRLGGNARSTVGTATDIYTHLRLLFSRVGRPFAGFSHVFSFNHPQGMCPRCEGLGYIQTISTERLIDREKSLNEGAIRFPTFQPGGWRLTRYTKSGYFDNERKLKDFTPEEWNTLLYAEEHKPKKPDSDWGKTVLYEGLFPRIEKAFLKKDSREHAQRKKLLKEIIIKEICPECGGKRLNKKVLSCRINGMNIADCAALPADELLAFAETIDSGPFESVAAELRRKLEHLVAIGLSYLSLDRETGTLSGGESQRIKMVKHLGSSLVDLLYIFDEPSIGLHPKDIHHIAEIITRIRDKGNTVLIVEHDPDLIRLADHVVDMGPSSGRNGGEIVYQGSFSGLARSAGKTGGYFSRSRGYNRTPREPRGFLEIKHAGLYNLRDLTVKIPREVFAAVTGVAGSGKSTLISRVMPLQYPEAVIIDQGAFTGTVRGTLLTYLGLLGDIRDLFARVNRVSPGLFSRNSGGACPSCRGLGMERLDLAFMGDIETICEVCGGTGFNPEVLKYEFNRRNIAQVMDLTVSEARDFFREDFSGDSVFMEKLNLLHRLGLDYLTLGQRLDSFSGGERQRLKLSKRLDSTGRLLVLDEPSTGLHSADTEKLMAVLNGLVDQGNTLIVIEHNLDIISRADWIIDLGPGAGRNGGKIVFEGTAEELLECKSSETGRYLRKHLAS</sequence>
<keyword evidence="5" id="KW-0227">DNA damage</keyword>
<evidence type="ECO:0000256" key="5">
    <source>
        <dbReference type="ARBA" id="ARBA00022763"/>
    </source>
</evidence>
<dbReference type="GO" id="GO:0006281">
    <property type="term" value="P:DNA repair"/>
    <property type="evidence" value="ECO:0007669"/>
    <property type="project" value="UniProtKB-KW"/>
</dbReference>
<feature type="domain" description="ABC transporter" evidence="14">
    <location>
        <begin position="1"/>
        <end position="436"/>
    </location>
</feature>
<dbReference type="Gene3D" id="1.10.8.280">
    <property type="entry name" value="ABC transporter ATPase domain-like"/>
    <property type="match status" value="1"/>
</dbReference>
<keyword evidence="16" id="KW-1185">Reference proteome</keyword>
<dbReference type="InterPro" id="IPR003439">
    <property type="entry name" value="ABC_transporter-like_ATP-bd"/>
</dbReference>
<evidence type="ECO:0000256" key="8">
    <source>
        <dbReference type="ARBA" id="ARBA00022881"/>
    </source>
</evidence>
<keyword evidence="6" id="KW-0228">DNA excision</keyword>
<keyword evidence="10" id="KW-0234">DNA repair</keyword>
<keyword evidence="2" id="KW-0963">Cytoplasm</keyword>
<evidence type="ECO:0000256" key="10">
    <source>
        <dbReference type="ARBA" id="ARBA00023204"/>
    </source>
</evidence>
<evidence type="ECO:0000256" key="7">
    <source>
        <dbReference type="ARBA" id="ARBA00022840"/>
    </source>
</evidence>
<evidence type="ECO:0000313" key="16">
    <source>
        <dbReference type="Proteomes" id="UP000595917"/>
    </source>
</evidence>
<dbReference type="KEGG" id="bhc:JFL75_18205"/>
<evidence type="ECO:0000259" key="14">
    <source>
        <dbReference type="PROSITE" id="PS50893"/>
    </source>
</evidence>
<dbReference type="GO" id="GO:0005524">
    <property type="term" value="F:ATP binding"/>
    <property type="evidence" value="ECO:0007669"/>
    <property type="project" value="UniProtKB-KW"/>
</dbReference>
<dbReference type="Proteomes" id="UP000595917">
    <property type="component" value="Chromosome"/>
</dbReference>
<dbReference type="PANTHER" id="PTHR43152">
    <property type="entry name" value="UVRABC SYSTEM PROTEIN A"/>
    <property type="match status" value="1"/>
</dbReference>